<accession>A0A7W8DL17</accession>
<reference evidence="1 2" key="1">
    <citation type="submission" date="2020-08" db="EMBL/GenBank/DDBJ databases">
        <title>Genomic Encyclopedia of Type Strains, Phase IV (KMG-IV): sequencing the most valuable type-strain genomes for metagenomic binning, comparative biology and taxonomic classification.</title>
        <authorList>
            <person name="Goeker M."/>
        </authorList>
    </citation>
    <scope>NUCLEOTIDE SEQUENCE [LARGE SCALE GENOMIC DNA]</scope>
    <source>
        <strain evidence="1 2">DSM 12252</strain>
    </source>
</reference>
<dbReference type="Proteomes" id="UP000590740">
    <property type="component" value="Unassembled WGS sequence"/>
</dbReference>
<name>A0A7W8DL17_9BACT</name>
<evidence type="ECO:0000313" key="1">
    <source>
        <dbReference type="EMBL" id="MBB5033590.1"/>
    </source>
</evidence>
<dbReference type="EMBL" id="JACHIG010000006">
    <property type="protein sequence ID" value="MBB5033590.1"/>
    <property type="molecule type" value="Genomic_DNA"/>
</dbReference>
<sequence length="140" mass="15873">MEEDPARMEYPEASEWTVSRCHHDIRHVTVHFDESLSSTAWISRLRSLCPELQQRSPSDLLAEVRRAAFVDFGMMSGREAHRLVQLLSVQHFDVRSEDASFVSHCAMVAGSMLLIENDAEAEAFCLRLIREGAAIQEIEA</sequence>
<protein>
    <submittedName>
        <fullName evidence="1">Uncharacterized protein</fullName>
    </submittedName>
</protein>
<dbReference type="AlphaFoldDB" id="A0A7W8DL17"/>
<gene>
    <name evidence="1" type="ORF">HNQ65_003178</name>
</gene>
<comment type="caution">
    <text evidence="1">The sequence shown here is derived from an EMBL/GenBank/DDBJ whole genome shotgun (WGS) entry which is preliminary data.</text>
</comment>
<dbReference type="RefSeq" id="WP_184340540.1">
    <property type="nucleotide sequence ID" value="NZ_JACHIG010000006.1"/>
</dbReference>
<keyword evidence="2" id="KW-1185">Reference proteome</keyword>
<evidence type="ECO:0000313" key="2">
    <source>
        <dbReference type="Proteomes" id="UP000590740"/>
    </source>
</evidence>
<organism evidence="1 2">
    <name type="scientific">Prosthecobacter vanneervenii</name>
    <dbReference type="NCBI Taxonomy" id="48466"/>
    <lineage>
        <taxon>Bacteria</taxon>
        <taxon>Pseudomonadati</taxon>
        <taxon>Verrucomicrobiota</taxon>
        <taxon>Verrucomicrobiia</taxon>
        <taxon>Verrucomicrobiales</taxon>
        <taxon>Verrucomicrobiaceae</taxon>
        <taxon>Prosthecobacter</taxon>
    </lineage>
</organism>
<proteinExistence type="predicted"/>